<accession>A0A5B2VJZ8</accession>
<dbReference type="InterPro" id="IPR031325">
    <property type="entry name" value="RHS_repeat"/>
</dbReference>
<protein>
    <recommendedName>
        <fullName evidence="7">RHS repeat-associated protein</fullName>
    </recommendedName>
</protein>
<evidence type="ECO:0000259" key="4">
    <source>
        <dbReference type="Pfam" id="PF25023"/>
    </source>
</evidence>
<evidence type="ECO:0008006" key="7">
    <source>
        <dbReference type="Google" id="ProtNLM"/>
    </source>
</evidence>
<feature type="domain" description="Teneurin-like YD-shell" evidence="4">
    <location>
        <begin position="1146"/>
        <end position="1226"/>
    </location>
</feature>
<reference evidence="5 6" key="2">
    <citation type="submission" date="2019-09" db="EMBL/GenBank/DDBJ databases">
        <authorList>
            <person name="Jin C."/>
        </authorList>
    </citation>
    <scope>NUCLEOTIDE SEQUENCE [LARGE SCALE GENOMIC DNA]</scope>
    <source>
        <strain evidence="5 6">BN140078</strain>
    </source>
</reference>
<evidence type="ECO:0000313" key="6">
    <source>
        <dbReference type="Proteomes" id="UP000324611"/>
    </source>
</evidence>
<feature type="domain" description="Teneurin-like YD-shell" evidence="4">
    <location>
        <begin position="361"/>
        <end position="461"/>
    </location>
</feature>
<dbReference type="InterPro" id="IPR050708">
    <property type="entry name" value="T6SS_VgrG/RHS"/>
</dbReference>
<dbReference type="Proteomes" id="UP000324611">
    <property type="component" value="Unassembled WGS sequence"/>
</dbReference>
<dbReference type="Pfam" id="PF20148">
    <property type="entry name" value="DUF6531"/>
    <property type="match status" value="1"/>
</dbReference>
<feature type="compositionally biased region" description="Basic and acidic residues" evidence="2">
    <location>
        <begin position="1355"/>
        <end position="1368"/>
    </location>
</feature>
<feature type="domain" description="DUF6531" evidence="3">
    <location>
        <begin position="226"/>
        <end position="299"/>
    </location>
</feature>
<dbReference type="NCBIfam" id="TIGR03696">
    <property type="entry name" value="Rhs_assc_core"/>
    <property type="match status" value="1"/>
</dbReference>
<dbReference type="InterPro" id="IPR006530">
    <property type="entry name" value="YD"/>
</dbReference>
<dbReference type="EMBL" id="VUOC01000004">
    <property type="protein sequence ID" value="KAA2239381.1"/>
    <property type="molecule type" value="Genomic_DNA"/>
</dbReference>
<dbReference type="PANTHER" id="PTHR32305:SF15">
    <property type="entry name" value="PROTEIN RHSA-RELATED"/>
    <property type="match status" value="1"/>
</dbReference>
<evidence type="ECO:0000256" key="2">
    <source>
        <dbReference type="SAM" id="MobiDB-lite"/>
    </source>
</evidence>
<proteinExistence type="predicted"/>
<dbReference type="InterPro" id="IPR045351">
    <property type="entry name" value="DUF6531"/>
</dbReference>
<dbReference type="Pfam" id="PF05593">
    <property type="entry name" value="RHS_repeat"/>
    <property type="match status" value="2"/>
</dbReference>
<dbReference type="Pfam" id="PF25023">
    <property type="entry name" value="TEN_YD-shell"/>
    <property type="match status" value="4"/>
</dbReference>
<dbReference type="InterPro" id="IPR056823">
    <property type="entry name" value="TEN-like_YD-shell"/>
</dbReference>
<gene>
    <name evidence="5" type="ORF">F0L74_24580</name>
</gene>
<sequence length="1377" mass="155959">MLVSNKHFTPVIGLDIHIVILLGFPIPLPHPYIGFVIDPMDYIPFIGATTKINHVPRGKSDTSGIIIILFHIPMGGPFLLAPMIGHDSVNFFGSQKVKVEGNLMSPSGHMLMTCNDIGIPLSLQPGKKFKPIPSMYLPTSFSIPLSFGKPVMVGGPYVPDWSGALLNLVASFGFGALMKGLGKGLKKLGKAAKKLKNRIADFNLARQAELGGSDKLSRFLCKLGFEPVDLVQGIVIYDGTDFDLPGPIPLKWTRSWNSDSKHHGPLGHGVHLGYDIRVLDFADEDATGVLLGDGRSVIFDRLPYPGDSEYHRPEKLTLTRTDLDEYQMFDHRERLFYHFRRLHPLDQEYRLYAIRNEAGFMISFHYNSKGHLLQIIDSAGRHLHVENDGKGRILRVTVHHRGQQQLLIQYTYNEAGDLCGITDALDQTTRIRYLNHLMVEKTDRNGQSFYWEYDNKGRCTHTWGDGGILEGWLEYYPEKGYNLVTNSQGETTTYYYTPDHLVTQIKDPLGNSRFTEYTDDLEVYREIDEEGNVTGYAYDERGNRTRVEQPDGSAYTFSFDEEDRVILATDPQGGSRAYIYYRNEKHKGLVHTITEADGSINIFRYNAQNLLSKVEDEQERSTLLEYDEDHNLAALTLPDGGRASWAYGPWGYCIRSSNPLKHEQHFRYDALGRTTEVFLADGNHIKLQYNAYEKVVQARDKHHHVHYEYTPLGSMKMREENGAKMHFLYNREEQLTGLVNEHGEMYRFSRNGRGDIIQETGFDGLTRHYQRDAAGKVIKVQRPGKRWTEYEYDYNGMLTRAEHNDGSWETFSYDRNGQLIEAINEHSTLTLQRDVMGRIIQESQDGHTIHSRYDRDGRRSHIKSSLGADIQLERNATGDITGIRAGNDALHSPWTAHVTRNLLGLEIERTLPGGVKSSWTFDNASMPASHVVNSGGRNTRQRYYRWDANQQLKQITNALSSGTTKFGYDDFGNLAWAQYEDGGYDYRLPDKAGNLYRTQTAKERKYGPGGKLLETQDARFIYDDEGNLIKKLTTAAPVGNATWEYEWYSNGRLKKVLRPDGRAVIFRYDALGRRIEKQYNGRLTRFVWDGDVPLHEWAYPANERPVTTVDELGGIQQDHLEPVPPATLATWVFEDGTFAPVAKIVDGKQYSIITDHLGSPCEAYNEEGEKVWAVELDIYGKVRKLEGDGQLVPFRYQGQYEDAETGLYYNRFRYYSPDEGVYLSQDPIRLEGGTTLYGYVLDINSWVDPMGLNNVSTGAGRDHVTYRGVKGGKPYTGYASAPSSENLTPEQIVSRRYNGNFDDFGGRPPTPVYNGTGEDGKKTARGLEQHYYEEDVAAHGKENVANKQNPVGENNPKKAAYEKAKNDHLGLPTKGCP</sequence>
<keyword evidence="1" id="KW-0677">Repeat</keyword>
<feature type="domain" description="Teneurin-like YD-shell" evidence="4">
    <location>
        <begin position="920"/>
        <end position="1087"/>
    </location>
</feature>
<dbReference type="PANTHER" id="PTHR32305">
    <property type="match status" value="1"/>
</dbReference>
<comment type="caution">
    <text evidence="5">The sequence shown here is derived from an EMBL/GenBank/DDBJ whole genome shotgun (WGS) entry which is preliminary data.</text>
</comment>
<evidence type="ECO:0000313" key="5">
    <source>
        <dbReference type="EMBL" id="KAA2239381.1"/>
    </source>
</evidence>
<reference evidence="5 6" key="1">
    <citation type="submission" date="2019-09" db="EMBL/GenBank/DDBJ databases">
        <title>Chitinophaga ginsengihumi sp. nov., isolated from soil of ginseng rhizosphere.</title>
        <authorList>
            <person name="Lee J."/>
        </authorList>
    </citation>
    <scope>NUCLEOTIDE SEQUENCE [LARGE SCALE GENOMIC DNA]</scope>
    <source>
        <strain evidence="5 6">BN140078</strain>
    </source>
</reference>
<dbReference type="InterPro" id="IPR022385">
    <property type="entry name" value="Rhs_assc_core"/>
</dbReference>
<feature type="domain" description="Teneurin-like YD-shell" evidence="4">
    <location>
        <begin position="772"/>
        <end position="857"/>
    </location>
</feature>
<evidence type="ECO:0000259" key="3">
    <source>
        <dbReference type="Pfam" id="PF20148"/>
    </source>
</evidence>
<dbReference type="NCBIfam" id="TIGR01643">
    <property type="entry name" value="YD_repeat_2x"/>
    <property type="match status" value="3"/>
</dbReference>
<name>A0A5B2VJZ8_9BACT</name>
<evidence type="ECO:0000256" key="1">
    <source>
        <dbReference type="ARBA" id="ARBA00022737"/>
    </source>
</evidence>
<feature type="region of interest" description="Disordered" evidence="2">
    <location>
        <begin position="1297"/>
        <end position="1322"/>
    </location>
</feature>
<keyword evidence="6" id="KW-1185">Reference proteome</keyword>
<dbReference type="CDD" id="cd14740">
    <property type="entry name" value="PAAR_4"/>
    <property type="match status" value="1"/>
</dbReference>
<feature type="region of interest" description="Disordered" evidence="2">
    <location>
        <begin position="1339"/>
        <end position="1377"/>
    </location>
</feature>
<dbReference type="RefSeq" id="WP_149840560.1">
    <property type="nucleotide sequence ID" value="NZ_VUOC01000004.1"/>
</dbReference>
<organism evidence="5 6">
    <name type="scientific">Chitinophaga agrisoli</name>
    <dbReference type="NCBI Taxonomy" id="2607653"/>
    <lineage>
        <taxon>Bacteria</taxon>
        <taxon>Pseudomonadati</taxon>
        <taxon>Bacteroidota</taxon>
        <taxon>Chitinophagia</taxon>
        <taxon>Chitinophagales</taxon>
        <taxon>Chitinophagaceae</taxon>
        <taxon>Chitinophaga</taxon>
    </lineage>
</organism>
<dbReference type="Gene3D" id="2.180.10.10">
    <property type="entry name" value="RHS repeat-associated core"/>
    <property type="match status" value="4"/>
</dbReference>